<dbReference type="VEuPathDB" id="TrichDB:TVAG_317860"/>
<dbReference type="EMBL" id="DS113599">
    <property type="protein sequence ID" value="EAY00501.1"/>
    <property type="molecule type" value="Genomic_DNA"/>
</dbReference>
<proteinExistence type="predicted"/>
<feature type="region of interest" description="Disordered" evidence="1">
    <location>
        <begin position="28"/>
        <end position="65"/>
    </location>
</feature>
<feature type="compositionally biased region" description="Polar residues" evidence="1">
    <location>
        <begin position="53"/>
        <end position="65"/>
    </location>
</feature>
<dbReference type="AlphaFoldDB" id="A2F3N3"/>
<evidence type="ECO:0000313" key="2">
    <source>
        <dbReference type="EMBL" id="EAY00501.1"/>
    </source>
</evidence>
<organism evidence="2 3">
    <name type="scientific">Trichomonas vaginalis (strain ATCC PRA-98 / G3)</name>
    <dbReference type="NCBI Taxonomy" id="412133"/>
    <lineage>
        <taxon>Eukaryota</taxon>
        <taxon>Metamonada</taxon>
        <taxon>Parabasalia</taxon>
        <taxon>Trichomonadida</taxon>
        <taxon>Trichomonadidae</taxon>
        <taxon>Trichomonas</taxon>
    </lineage>
</organism>
<dbReference type="InParanoid" id="A2F3N3"/>
<sequence length="65" mass="7304">MFRPPPTIIEIGTDEDMQQFQEYVENQSALSTPSIKQKGIFESPDVKARPRQIISTPTGQIDSPN</sequence>
<reference evidence="2" key="1">
    <citation type="submission" date="2006-10" db="EMBL/GenBank/DDBJ databases">
        <authorList>
            <person name="Amadeo P."/>
            <person name="Zhao Q."/>
            <person name="Wortman J."/>
            <person name="Fraser-Liggett C."/>
            <person name="Carlton J."/>
        </authorList>
    </citation>
    <scope>NUCLEOTIDE SEQUENCE</scope>
    <source>
        <strain evidence="2">G3</strain>
    </source>
</reference>
<evidence type="ECO:0000313" key="3">
    <source>
        <dbReference type="Proteomes" id="UP000001542"/>
    </source>
</evidence>
<reference evidence="2" key="2">
    <citation type="journal article" date="2007" name="Science">
        <title>Draft genome sequence of the sexually transmitted pathogen Trichomonas vaginalis.</title>
        <authorList>
            <person name="Carlton J.M."/>
            <person name="Hirt R.P."/>
            <person name="Silva J.C."/>
            <person name="Delcher A.L."/>
            <person name="Schatz M."/>
            <person name="Zhao Q."/>
            <person name="Wortman J.R."/>
            <person name="Bidwell S.L."/>
            <person name="Alsmark U.C.M."/>
            <person name="Besteiro S."/>
            <person name="Sicheritz-Ponten T."/>
            <person name="Noel C.J."/>
            <person name="Dacks J.B."/>
            <person name="Foster P.G."/>
            <person name="Simillion C."/>
            <person name="Van de Peer Y."/>
            <person name="Miranda-Saavedra D."/>
            <person name="Barton G.J."/>
            <person name="Westrop G.D."/>
            <person name="Mueller S."/>
            <person name="Dessi D."/>
            <person name="Fiori P.L."/>
            <person name="Ren Q."/>
            <person name="Paulsen I."/>
            <person name="Zhang H."/>
            <person name="Bastida-Corcuera F.D."/>
            <person name="Simoes-Barbosa A."/>
            <person name="Brown M.T."/>
            <person name="Hayes R.D."/>
            <person name="Mukherjee M."/>
            <person name="Okumura C.Y."/>
            <person name="Schneider R."/>
            <person name="Smith A.J."/>
            <person name="Vanacova S."/>
            <person name="Villalvazo M."/>
            <person name="Haas B.J."/>
            <person name="Pertea M."/>
            <person name="Feldblyum T.V."/>
            <person name="Utterback T.R."/>
            <person name="Shu C.L."/>
            <person name="Osoegawa K."/>
            <person name="de Jong P.J."/>
            <person name="Hrdy I."/>
            <person name="Horvathova L."/>
            <person name="Zubacova Z."/>
            <person name="Dolezal P."/>
            <person name="Malik S.B."/>
            <person name="Logsdon J.M. Jr."/>
            <person name="Henze K."/>
            <person name="Gupta A."/>
            <person name="Wang C.C."/>
            <person name="Dunne R.L."/>
            <person name="Upcroft J.A."/>
            <person name="Upcroft P."/>
            <person name="White O."/>
            <person name="Salzberg S.L."/>
            <person name="Tang P."/>
            <person name="Chiu C.-H."/>
            <person name="Lee Y.-S."/>
            <person name="Embley T.M."/>
            <person name="Coombs G.H."/>
            <person name="Mottram J.C."/>
            <person name="Tachezy J."/>
            <person name="Fraser-Liggett C.M."/>
            <person name="Johnson P.J."/>
        </authorList>
    </citation>
    <scope>NUCLEOTIDE SEQUENCE [LARGE SCALE GENOMIC DNA]</scope>
    <source>
        <strain evidence="2">G3</strain>
    </source>
</reference>
<gene>
    <name evidence="2" type="ORF">TVAG_317860</name>
</gene>
<name>A2F3N3_TRIV3</name>
<accession>A2F3N3</accession>
<dbReference type="KEGG" id="tva:4758322"/>
<dbReference type="VEuPathDB" id="TrichDB:TVAGG3_0551550"/>
<protein>
    <submittedName>
        <fullName evidence="2">Uncharacterized protein</fullName>
    </submittedName>
</protein>
<evidence type="ECO:0000256" key="1">
    <source>
        <dbReference type="SAM" id="MobiDB-lite"/>
    </source>
</evidence>
<dbReference type="Proteomes" id="UP000001542">
    <property type="component" value="Unassembled WGS sequence"/>
</dbReference>
<dbReference type="RefSeq" id="XP_001313430.1">
    <property type="nucleotide sequence ID" value="XM_001313429.1"/>
</dbReference>
<keyword evidence="3" id="KW-1185">Reference proteome</keyword>